<accession>A0AAV4VBF3</accession>
<keyword evidence="2" id="KW-1185">Reference proteome</keyword>
<evidence type="ECO:0000313" key="2">
    <source>
        <dbReference type="Proteomes" id="UP001054945"/>
    </source>
</evidence>
<reference evidence="1 2" key="1">
    <citation type="submission" date="2021-06" db="EMBL/GenBank/DDBJ databases">
        <title>Caerostris extrusa draft genome.</title>
        <authorList>
            <person name="Kono N."/>
            <person name="Arakawa K."/>
        </authorList>
    </citation>
    <scope>NUCLEOTIDE SEQUENCE [LARGE SCALE GENOMIC DNA]</scope>
</reference>
<evidence type="ECO:0000313" key="1">
    <source>
        <dbReference type="EMBL" id="GIY67310.1"/>
    </source>
</evidence>
<protein>
    <submittedName>
        <fullName evidence="1">Uncharacterized protein</fullName>
    </submittedName>
</protein>
<proteinExistence type="predicted"/>
<organism evidence="1 2">
    <name type="scientific">Caerostris extrusa</name>
    <name type="common">Bark spider</name>
    <name type="synonym">Caerostris bankana</name>
    <dbReference type="NCBI Taxonomy" id="172846"/>
    <lineage>
        <taxon>Eukaryota</taxon>
        <taxon>Metazoa</taxon>
        <taxon>Ecdysozoa</taxon>
        <taxon>Arthropoda</taxon>
        <taxon>Chelicerata</taxon>
        <taxon>Arachnida</taxon>
        <taxon>Araneae</taxon>
        <taxon>Araneomorphae</taxon>
        <taxon>Entelegynae</taxon>
        <taxon>Araneoidea</taxon>
        <taxon>Araneidae</taxon>
        <taxon>Caerostris</taxon>
    </lineage>
</organism>
<dbReference type="AlphaFoldDB" id="A0AAV4VBF3"/>
<comment type="caution">
    <text evidence="1">The sequence shown here is derived from an EMBL/GenBank/DDBJ whole genome shotgun (WGS) entry which is preliminary data.</text>
</comment>
<dbReference type="EMBL" id="BPLR01014225">
    <property type="protein sequence ID" value="GIY67310.1"/>
    <property type="molecule type" value="Genomic_DNA"/>
</dbReference>
<name>A0AAV4VBF3_CAEEX</name>
<dbReference type="Proteomes" id="UP001054945">
    <property type="component" value="Unassembled WGS sequence"/>
</dbReference>
<gene>
    <name evidence="1" type="ORF">CEXT_224381</name>
</gene>
<sequence>MFMYKPGFFIVALTLFYQLYVISNLPFMQITLITNQKKNYTIVSVAVPYQIRDFTLKFCFKSIQNSYCASNWRHYVDLKGEASRILDEKQLHATINEGLVHTFAAISECCESRY</sequence>